<reference evidence="1 2" key="1">
    <citation type="submission" date="2015-09" db="EMBL/GenBank/DDBJ databases">
        <title>Atta colombica WGS genome.</title>
        <authorList>
            <person name="Nygaard S."/>
            <person name="Hu H."/>
            <person name="Boomsma J."/>
            <person name="Zhang G."/>
        </authorList>
    </citation>
    <scope>NUCLEOTIDE SEQUENCE [LARGE SCALE GENOMIC DNA]</scope>
    <source>
        <strain evidence="1">Treedump-2</strain>
        <tissue evidence="1">Whole body</tissue>
    </source>
</reference>
<protein>
    <submittedName>
        <fullName evidence="1">Uncharacterized protein</fullName>
    </submittedName>
</protein>
<dbReference type="AlphaFoldDB" id="A0A195BLH1"/>
<evidence type="ECO:0000313" key="1">
    <source>
        <dbReference type="EMBL" id="KYM85652.1"/>
    </source>
</evidence>
<sequence>MTAEAMLRYVYDLCAAHCSPRDVDSDHIVVHRYYSTGLFPLALMLNEQKLSTFSKIVPNLWRFYTYVALAVSYPATLSS</sequence>
<dbReference type="EMBL" id="KQ976450">
    <property type="protein sequence ID" value="KYM85652.1"/>
    <property type="molecule type" value="Genomic_DNA"/>
</dbReference>
<proteinExistence type="predicted"/>
<organism evidence="1 2">
    <name type="scientific">Atta colombica</name>
    <dbReference type="NCBI Taxonomy" id="520822"/>
    <lineage>
        <taxon>Eukaryota</taxon>
        <taxon>Metazoa</taxon>
        <taxon>Ecdysozoa</taxon>
        <taxon>Arthropoda</taxon>
        <taxon>Hexapoda</taxon>
        <taxon>Insecta</taxon>
        <taxon>Pterygota</taxon>
        <taxon>Neoptera</taxon>
        <taxon>Endopterygota</taxon>
        <taxon>Hymenoptera</taxon>
        <taxon>Apocrita</taxon>
        <taxon>Aculeata</taxon>
        <taxon>Formicoidea</taxon>
        <taxon>Formicidae</taxon>
        <taxon>Myrmicinae</taxon>
        <taxon>Atta</taxon>
    </lineage>
</organism>
<keyword evidence="2" id="KW-1185">Reference proteome</keyword>
<name>A0A195BLH1_9HYME</name>
<gene>
    <name evidence="1" type="ORF">ALC53_04433</name>
</gene>
<dbReference type="Proteomes" id="UP000078540">
    <property type="component" value="Unassembled WGS sequence"/>
</dbReference>
<evidence type="ECO:0000313" key="2">
    <source>
        <dbReference type="Proteomes" id="UP000078540"/>
    </source>
</evidence>
<accession>A0A195BLH1</accession>